<name>A0A512C3Q2_9HYPH</name>
<dbReference type="AlphaFoldDB" id="A0A512C3Q2"/>
<reference evidence="2 3" key="1">
    <citation type="submission" date="2019-07" db="EMBL/GenBank/DDBJ databases">
        <title>Whole genome shotgun sequence of Microvirga aerophila NBRC 106136.</title>
        <authorList>
            <person name="Hosoyama A."/>
            <person name="Uohara A."/>
            <person name="Ohji S."/>
            <person name="Ichikawa N."/>
        </authorList>
    </citation>
    <scope>NUCLEOTIDE SEQUENCE [LARGE SCALE GENOMIC DNA]</scope>
    <source>
        <strain evidence="2 3">NBRC 106136</strain>
    </source>
</reference>
<dbReference type="EMBL" id="BJYU01000226">
    <property type="protein sequence ID" value="GEO18677.1"/>
    <property type="molecule type" value="Genomic_DNA"/>
</dbReference>
<evidence type="ECO:0000256" key="1">
    <source>
        <dbReference type="SAM" id="Coils"/>
    </source>
</evidence>
<dbReference type="RefSeq" id="WP_114189339.1">
    <property type="nucleotide sequence ID" value="NZ_QOIO01000120.1"/>
</dbReference>
<sequence>MKRSATSQENTGNTLEPQVSLEVRLAKAEAQLEALKEIVELERKQAEELKEERDRWASALEASQRQITDLTKRAEEPPKGWFWFHHGAAS</sequence>
<proteinExistence type="predicted"/>
<keyword evidence="1" id="KW-0175">Coiled coil</keyword>
<organism evidence="2 3">
    <name type="scientific">Microvirga aerophila</name>
    <dbReference type="NCBI Taxonomy" id="670291"/>
    <lineage>
        <taxon>Bacteria</taxon>
        <taxon>Pseudomonadati</taxon>
        <taxon>Pseudomonadota</taxon>
        <taxon>Alphaproteobacteria</taxon>
        <taxon>Hyphomicrobiales</taxon>
        <taxon>Methylobacteriaceae</taxon>
        <taxon>Microvirga</taxon>
    </lineage>
</organism>
<feature type="coiled-coil region" evidence="1">
    <location>
        <begin position="18"/>
        <end position="66"/>
    </location>
</feature>
<evidence type="ECO:0000313" key="3">
    <source>
        <dbReference type="Proteomes" id="UP000321085"/>
    </source>
</evidence>
<accession>A0A512C3Q2</accession>
<keyword evidence="3" id="KW-1185">Reference proteome</keyword>
<dbReference type="Proteomes" id="UP000321085">
    <property type="component" value="Unassembled WGS sequence"/>
</dbReference>
<gene>
    <name evidence="2" type="ORF">MAE02_63730</name>
</gene>
<evidence type="ECO:0000313" key="2">
    <source>
        <dbReference type="EMBL" id="GEO18677.1"/>
    </source>
</evidence>
<comment type="caution">
    <text evidence="2">The sequence shown here is derived from an EMBL/GenBank/DDBJ whole genome shotgun (WGS) entry which is preliminary data.</text>
</comment>
<protein>
    <submittedName>
        <fullName evidence="2">Uncharacterized protein</fullName>
    </submittedName>
</protein>